<accession>A0A2P2P439</accession>
<dbReference type="EMBL" id="GGEC01069040">
    <property type="protein sequence ID" value="MBX49524.1"/>
    <property type="molecule type" value="Transcribed_RNA"/>
</dbReference>
<reference evidence="2" key="1">
    <citation type="submission" date="2018-02" db="EMBL/GenBank/DDBJ databases">
        <title>Rhizophora mucronata_Transcriptome.</title>
        <authorList>
            <person name="Meera S.P."/>
            <person name="Sreeshan A."/>
            <person name="Augustine A."/>
        </authorList>
    </citation>
    <scope>NUCLEOTIDE SEQUENCE</scope>
    <source>
        <tissue evidence="2">Leaf</tissue>
    </source>
</reference>
<name>A0A2P2P439_RHIMU</name>
<sequence length="49" mass="5779">MALRALLILYHISLSFCLVFTSSFVEHHQYNPSHKNYPYLLLTLLPFLL</sequence>
<dbReference type="AlphaFoldDB" id="A0A2P2P439"/>
<evidence type="ECO:0000313" key="2">
    <source>
        <dbReference type="EMBL" id="MBX49524.1"/>
    </source>
</evidence>
<evidence type="ECO:0000256" key="1">
    <source>
        <dbReference type="SAM" id="SignalP"/>
    </source>
</evidence>
<organism evidence="2">
    <name type="scientific">Rhizophora mucronata</name>
    <name type="common">Asiatic mangrove</name>
    <dbReference type="NCBI Taxonomy" id="61149"/>
    <lineage>
        <taxon>Eukaryota</taxon>
        <taxon>Viridiplantae</taxon>
        <taxon>Streptophyta</taxon>
        <taxon>Embryophyta</taxon>
        <taxon>Tracheophyta</taxon>
        <taxon>Spermatophyta</taxon>
        <taxon>Magnoliopsida</taxon>
        <taxon>eudicotyledons</taxon>
        <taxon>Gunneridae</taxon>
        <taxon>Pentapetalae</taxon>
        <taxon>rosids</taxon>
        <taxon>fabids</taxon>
        <taxon>Malpighiales</taxon>
        <taxon>Rhizophoraceae</taxon>
        <taxon>Rhizophora</taxon>
    </lineage>
</organism>
<keyword evidence="1" id="KW-0732">Signal</keyword>
<proteinExistence type="predicted"/>
<feature type="signal peptide" evidence="1">
    <location>
        <begin position="1"/>
        <end position="17"/>
    </location>
</feature>
<feature type="chain" id="PRO_5015182399" evidence="1">
    <location>
        <begin position="18"/>
        <end position="49"/>
    </location>
</feature>
<protein>
    <submittedName>
        <fullName evidence="2">Uncharacterized protein</fullName>
    </submittedName>
</protein>